<protein>
    <recommendedName>
        <fullName evidence="3">DDE Tnp4 domain-containing protein</fullName>
    </recommendedName>
</protein>
<comment type="cofactor">
    <cofactor evidence="1">
        <name>a divalent metal cation</name>
        <dbReference type="ChEBI" id="CHEBI:60240"/>
    </cofactor>
</comment>
<proteinExistence type="predicted"/>
<dbReference type="Pfam" id="PF13359">
    <property type="entry name" value="DDE_Tnp_4"/>
    <property type="match status" value="1"/>
</dbReference>
<evidence type="ECO:0000313" key="5">
    <source>
        <dbReference type="Proteomes" id="UP000052943"/>
    </source>
</evidence>
<gene>
    <name evidence="4" type="ORF">AM587_10017553</name>
</gene>
<evidence type="ECO:0000259" key="3">
    <source>
        <dbReference type="Pfam" id="PF13359"/>
    </source>
</evidence>
<name>A0A0W8D6I0_PHYNI</name>
<evidence type="ECO:0000313" key="4">
    <source>
        <dbReference type="EMBL" id="KUF91988.1"/>
    </source>
</evidence>
<feature type="domain" description="DDE Tnp4" evidence="3">
    <location>
        <begin position="201"/>
        <end position="372"/>
    </location>
</feature>
<organism evidence="4 5">
    <name type="scientific">Phytophthora nicotianae</name>
    <name type="common">Potato buckeye rot agent</name>
    <name type="synonym">Phytophthora parasitica</name>
    <dbReference type="NCBI Taxonomy" id="4792"/>
    <lineage>
        <taxon>Eukaryota</taxon>
        <taxon>Sar</taxon>
        <taxon>Stramenopiles</taxon>
        <taxon>Oomycota</taxon>
        <taxon>Peronosporomycetes</taxon>
        <taxon>Peronosporales</taxon>
        <taxon>Peronosporaceae</taxon>
        <taxon>Phytophthora</taxon>
    </lineage>
</organism>
<keyword evidence="2" id="KW-0479">Metal-binding</keyword>
<reference evidence="4 5" key="1">
    <citation type="submission" date="2015-11" db="EMBL/GenBank/DDBJ databases">
        <title>Genomes and virulence difference between two physiological races of Phytophthora nicotianae.</title>
        <authorList>
            <person name="Liu H."/>
            <person name="Ma X."/>
            <person name="Yu H."/>
            <person name="Fang D."/>
            <person name="Li Y."/>
            <person name="Wang X."/>
            <person name="Wang W."/>
            <person name="Dong Y."/>
            <person name="Xiao B."/>
        </authorList>
    </citation>
    <scope>NUCLEOTIDE SEQUENCE [LARGE SCALE GENOMIC DNA]</scope>
    <source>
        <strain evidence="5">race 0</strain>
    </source>
</reference>
<dbReference type="Proteomes" id="UP000052943">
    <property type="component" value="Unassembled WGS sequence"/>
</dbReference>
<accession>A0A0W8D6I0</accession>
<dbReference type="EMBL" id="LNFO01001386">
    <property type="protein sequence ID" value="KUF91988.1"/>
    <property type="molecule type" value="Genomic_DNA"/>
</dbReference>
<dbReference type="GO" id="GO:0046872">
    <property type="term" value="F:metal ion binding"/>
    <property type="evidence" value="ECO:0007669"/>
    <property type="project" value="UniProtKB-KW"/>
</dbReference>
<evidence type="ECO:0000256" key="1">
    <source>
        <dbReference type="ARBA" id="ARBA00001968"/>
    </source>
</evidence>
<comment type="caution">
    <text evidence="4">The sequence shown here is derived from an EMBL/GenBank/DDBJ whole genome shotgun (WGS) entry which is preliminary data.</text>
</comment>
<evidence type="ECO:0000256" key="2">
    <source>
        <dbReference type="ARBA" id="ARBA00022723"/>
    </source>
</evidence>
<sequence length="450" mass="51828">MPRAQKRQDHAGEALDEADFRASTADLFQRDERRKAKIPQVVVPDNESDSDDGSESIAVTLPSVYEFCLRAEGPEGALKFSKFAPEEFEQLWTVVYPHVKEHWNVGRGKKCRYAARYVFFMTLTTLKHLGKWDIVSRVFKIPPSSFQKMVRRFMDAASPFLYEAFVESINDKWTLGKIVRSGHAFQNFPYARYATDVTFQQANKPAGNMNEIKPYYSGKHHLYGYKVEVSVLPNGLAINCTDHTGGSTHDAAIFKDNVAFHARAMRKQEDDRGLRDEGRLHEVYPKDWAVLVDKGYQGMARECRAIHPVKSKRLQPLSLEDACYNDKLARDRVIVENFFGRLKTLWGICSDKWRFDEASYDLYFRACVALTNVHVRLRPLRGDDGKDYSKYDARLCEIGTELLEKQKKKRKRYQANRAARLCTAYRRRTSYYSSVSVGSEDVDSDAETRL</sequence>
<dbReference type="AlphaFoldDB" id="A0A0W8D6I0"/>
<dbReference type="InterPro" id="IPR027806">
    <property type="entry name" value="HARBI1_dom"/>
</dbReference>